<accession>A0A1S2VHX2</accession>
<dbReference type="Pfam" id="PF12706">
    <property type="entry name" value="Lactamase_B_2"/>
    <property type="match status" value="1"/>
</dbReference>
<dbReference type="GO" id="GO:0016787">
    <property type="term" value="F:hydrolase activity"/>
    <property type="evidence" value="ECO:0007669"/>
    <property type="project" value="UniProtKB-KW"/>
</dbReference>
<dbReference type="PANTHER" id="PTHR42663:SF6">
    <property type="entry name" value="HYDROLASE C777.06C-RELATED"/>
    <property type="match status" value="1"/>
</dbReference>
<keyword evidence="3" id="KW-1185">Reference proteome</keyword>
<dbReference type="InterPro" id="IPR036866">
    <property type="entry name" value="RibonucZ/Hydroxyglut_hydro"/>
</dbReference>
<evidence type="ECO:0000313" key="2">
    <source>
        <dbReference type="EMBL" id="OIN58010.1"/>
    </source>
</evidence>
<reference evidence="2 3" key="1">
    <citation type="submission" date="2016-10" db="EMBL/GenBank/DDBJ databases">
        <title>Arsenicibacter rosenii gen. nov., sp. nov., an efficient arsenic-methylating bacterium isolated from an arsenic-contaminated paddy soil.</title>
        <authorList>
            <person name="Huang K."/>
        </authorList>
    </citation>
    <scope>NUCLEOTIDE SEQUENCE [LARGE SCALE GENOMIC DNA]</scope>
    <source>
        <strain evidence="2 3">SM-1</strain>
    </source>
</reference>
<name>A0A1S2VHX2_9BACT</name>
<feature type="domain" description="Metallo-beta-lactamase" evidence="1">
    <location>
        <begin position="35"/>
        <end position="223"/>
    </location>
</feature>
<organism evidence="2 3">
    <name type="scientific">Arsenicibacter rosenii</name>
    <dbReference type="NCBI Taxonomy" id="1750698"/>
    <lineage>
        <taxon>Bacteria</taxon>
        <taxon>Pseudomonadati</taxon>
        <taxon>Bacteroidota</taxon>
        <taxon>Cytophagia</taxon>
        <taxon>Cytophagales</taxon>
        <taxon>Spirosomataceae</taxon>
        <taxon>Arsenicibacter</taxon>
    </lineage>
</organism>
<dbReference type="OrthoDB" id="9781189at2"/>
<dbReference type="RefSeq" id="WP_071504162.1">
    <property type="nucleotide sequence ID" value="NZ_MORL01000008.1"/>
</dbReference>
<dbReference type="CDD" id="cd16279">
    <property type="entry name" value="metallo-hydrolase-like_MBL-fold"/>
    <property type="match status" value="1"/>
</dbReference>
<dbReference type="Gene3D" id="3.60.15.10">
    <property type="entry name" value="Ribonuclease Z/Hydroxyacylglutathione hydrolase-like"/>
    <property type="match status" value="1"/>
</dbReference>
<sequence length="253" mass="29246">MLVTLLGTGTSSGVPLIACECEVCRSTDFRDKRLRTSIHLAIDEVSVVVDTGPDFRQQMLRMGLKRLDAVVFTHEHKDHTAGLDEVRAFNFRQNQEIPVYARDRVLAQLKNEFAYIFAEHKYPGVPHIQPHEIDDEPFEIRGVRFTPINVMHHKLPVYGFRVHDFTYLTDLNYISDEELEKVYGTRVLVLDALQRQPHISHFTLDEAVALAERIRAERTYFTHISHKLGTHRDVENELPPYIRLGYDGLQISL</sequence>
<protein>
    <submittedName>
        <fullName evidence="2">MBL fold metallo-hydrolase</fullName>
    </submittedName>
</protein>
<dbReference type="Proteomes" id="UP000181790">
    <property type="component" value="Unassembled WGS sequence"/>
</dbReference>
<evidence type="ECO:0000259" key="1">
    <source>
        <dbReference type="SMART" id="SM00849"/>
    </source>
</evidence>
<dbReference type="SUPFAM" id="SSF56281">
    <property type="entry name" value="Metallo-hydrolase/oxidoreductase"/>
    <property type="match status" value="1"/>
</dbReference>
<dbReference type="EMBL" id="MORL01000008">
    <property type="protein sequence ID" value="OIN58010.1"/>
    <property type="molecule type" value="Genomic_DNA"/>
</dbReference>
<dbReference type="SMART" id="SM00849">
    <property type="entry name" value="Lactamase_B"/>
    <property type="match status" value="1"/>
</dbReference>
<dbReference type="InterPro" id="IPR001279">
    <property type="entry name" value="Metallo-B-lactamas"/>
</dbReference>
<dbReference type="PANTHER" id="PTHR42663">
    <property type="entry name" value="HYDROLASE C777.06C-RELATED-RELATED"/>
    <property type="match status" value="1"/>
</dbReference>
<keyword evidence="2" id="KW-0378">Hydrolase</keyword>
<gene>
    <name evidence="2" type="ORF">BLX24_15855</name>
</gene>
<proteinExistence type="predicted"/>
<dbReference type="AlphaFoldDB" id="A0A1S2VHX2"/>
<evidence type="ECO:0000313" key="3">
    <source>
        <dbReference type="Proteomes" id="UP000181790"/>
    </source>
</evidence>
<comment type="caution">
    <text evidence="2">The sequence shown here is derived from an EMBL/GenBank/DDBJ whole genome shotgun (WGS) entry which is preliminary data.</text>
</comment>